<organism evidence="2">
    <name type="scientific">plant metagenome</name>
    <dbReference type="NCBI Taxonomy" id="1297885"/>
    <lineage>
        <taxon>unclassified sequences</taxon>
        <taxon>metagenomes</taxon>
        <taxon>organismal metagenomes</taxon>
    </lineage>
</organism>
<accession>A0A484RDS3</accession>
<gene>
    <name evidence="2" type="ORF">BER1_4543</name>
</gene>
<dbReference type="EMBL" id="CAADIE010000033">
    <property type="protein sequence ID" value="VFR48126.1"/>
    <property type="molecule type" value="Genomic_DNA"/>
</dbReference>
<proteinExistence type="predicted"/>
<feature type="transmembrane region" description="Helical" evidence="1">
    <location>
        <begin position="223"/>
        <end position="243"/>
    </location>
</feature>
<keyword evidence="1" id="KW-0812">Transmembrane</keyword>
<name>A0A484RDS3_9ZZZZ</name>
<keyword evidence="1" id="KW-0472">Membrane</keyword>
<keyword evidence="1" id="KW-1133">Transmembrane helix</keyword>
<reference evidence="2" key="1">
    <citation type="submission" date="2019-03" db="EMBL/GenBank/DDBJ databases">
        <authorList>
            <person name="Danneels B."/>
        </authorList>
    </citation>
    <scope>NUCLEOTIDE SEQUENCE</scope>
</reference>
<sequence>MLQNKITSETHALSLHTDVTAAVSEDIAQLTSQGVAQSRELQAKESLLARQQQAIRLRTEDIARGTQALHDQQATLLLQNAELEALVHEHFALREETHEGARHLLAIADAVRLRRDSLLGRDGDLLAPVAARLDNALEEAAVQDAQLESSVQAEARALALQQTDAAADLLATSRHWEKPVDNAPPDANTLARQGLAQVLADMRQVGLAVAVTRQAGRARIARVQVGLGFFLLGLLGVVGMIGLDR</sequence>
<protein>
    <submittedName>
        <fullName evidence="2">Uncharacterized protein</fullName>
    </submittedName>
</protein>
<dbReference type="AlphaFoldDB" id="A0A484RDS3"/>
<evidence type="ECO:0000313" key="2">
    <source>
        <dbReference type="EMBL" id="VFR48126.1"/>
    </source>
</evidence>
<evidence type="ECO:0000256" key="1">
    <source>
        <dbReference type="SAM" id="Phobius"/>
    </source>
</evidence>